<keyword evidence="2" id="KW-1185">Reference proteome</keyword>
<evidence type="ECO:0000313" key="2">
    <source>
        <dbReference type="Proteomes" id="UP000187609"/>
    </source>
</evidence>
<evidence type="ECO:0000313" key="1">
    <source>
        <dbReference type="EMBL" id="OIT02661.1"/>
    </source>
</evidence>
<organism evidence="1 2">
    <name type="scientific">Nicotiana attenuata</name>
    <name type="common">Coyote tobacco</name>
    <dbReference type="NCBI Taxonomy" id="49451"/>
    <lineage>
        <taxon>Eukaryota</taxon>
        <taxon>Viridiplantae</taxon>
        <taxon>Streptophyta</taxon>
        <taxon>Embryophyta</taxon>
        <taxon>Tracheophyta</taxon>
        <taxon>Spermatophyta</taxon>
        <taxon>Magnoliopsida</taxon>
        <taxon>eudicotyledons</taxon>
        <taxon>Gunneridae</taxon>
        <taxon>Pentapetalae</taxon>
        <taxon>asterids</taxon>
        <taxon>lamiids</taxon>
        <taxon>Solanales</taxon>
        <taxon>Solanaceae</taxon>
        <taxon>Nicotianoideae</taxon>
        <taxon>Nicotianeae</taxon>
        <taxon>Nicotiana</taxon>
    </lineage>
</organism>
<proteinExistence type="predicted"/>
<dbReference type="Proteomes" id="UP000187609">
    <property type="component" value="Unassembled WGS sequence"/>
</dbReference>
<accession>A0A1J6IC84</accession>
<protein>
    <submittedName>
        <fullName evidence="1">Uncharacterized protein</fullName>
    </submittedName>
</protein>
<comment type="caution">
    <text evidence="1">The sequence shown here is derived from an EMBL/GenBank/DDBJ whole genome shotgun (WGS) entry which is preliminary data.</text>
</comment>
<sequence length="475" mass="53465">MAESGGGLNQLEQQIQAFMERSNRKLEHTEEWYQNRFRTFHSLENQYNLQSGFAKPTNGGWNYLDSSTSAYYYQIPCAYQIDNTNPGFRFVQFGDGSVMSMTGAGLENLLNSGYGYFENKMPKVDYPCVEPPFILTKAEAGTIEDERVAFLEIESDSSVKKMEYWVKEVPMEIEGENADKVFAEIFNDLESPPIVSKSIPDLDVLKPSDGDEDTPRENVVKLEYVNKTSDIPYSDAFVEDKVEYEEHSENKEGKMFDEYPQWDVAGCPDALSSEKKDAKKSYVKIVSQGLEHDVPVTFDEKSRELLALSKASVSETMEIAVCLMNFACSFGHFLASNIGLKSNGVGDLNSYNGHLEAKHFVLGSQMSRDDYQYLNPSFLDSGKHEDSVDWDKDSSMEVENEKGTVGKEAGMMFDVGHEKNWKTPTYDSCSPYEDKEGSKSNGGMVVDTVNFVELGKYFPPIVASEKEENSEKDAD</sequence>
<gene>
    <name evidence="1" type="ORF">A4A49_25510</name>
</gene>
<dbReference type="EMBL" id="MJEQ01037188">
    <property type="protein sequence ID" value="OIT02661.1"/>
    <property type="molecule type" value="Genomic_DNA"/>
</dbReference>
<name>A0A1J6IC84_NICAT</name>
<reference evidence="1" key="1">
    <citation type="submission" date="2016-11" db="EMBL/GenBank/DDBJ databases">
        <title>The genome of Nicotiana attenuata.</title>
        <authorList>
            <person name="Xu S."/>
            <person name="Brockmoeller T."/>
            <person name="Gaquerel E."/>
            <person name="Navarro A."/>
            <person name="Kuhl H."/>
            <person name="Gase K."/>
            <person name="Ling Z."/>
            <person name="Zhou W."/>
            <person name="Kreitzer C."/>
            <person name="Stanke M."/>
            <person name="Tang H."/>
            <person name="Lyons E."/>
            <person name="Pandey P."/>
            <person name="Pandey S.P."/>
            <person name="Timmermann B."/>
            <person name="Baldwin I.T."/>
        </authorList>
    </citation>
    <scope>NUCLEOTIDE SEQUENCE [LARGE SCALE GENOMIC DNA]</scope>
    <source>
        <strain evidence="1">UT</strain>
    </source>
</reference>
<dbReference type="Gramene" id="OIT02661">
    <property type="protein sequence ID" value="OIT02661"/>
    <property type="gene ID" value="A4A49_25510"/>
</dbReference>
<dbReference type="AlphaFoldDB" id="A0A1J6IC84"/>